<dbReference type="PROSITE" id="PS51464">
    <property type="entry name" value="SIS"/>
    <property type="match status" value="1"/>
</dbReference>
<dbReference type="PANTHER" id="PTHR30514:SF21">
    <property type="entry name" value="RPIR-FAMILY TRANSCRIPTIONAL REGULATOR"/>
    <property type="match status" value="1"/>
</dbReference>
<dbReference type="SUPFAM" id="SSF46689">
    <property type="entry name" value="Homeodomain-like"/>
    <property type="match status" value="1"/>
</dbReference>
<dbReference type="GO" id="GO:0003677">
    <property type="term" value="F:DNA binding"/>
    <property type="evidence" value="ECO:0007669"/>
    <property type="project" value="UniProtKB-KW"/>
</dbReference>
<reference evidence="6" key="1">
    <citation type="submission" date="2021-01" db="EMBL/GenBank/DDBJ databases">
        <title>Genomic Encyclopedia of Type Strains, Phase IV (KMG-IV): sequencing the most valuable type-strain genomes for metagenomic binning, comparative biology and taxonomic classification.</title>
        <authorList>
            <person name="Goeker M."/>
        </authorList>
    </citation>
    <scope>NUCLEOTIDE SEQUENCE</scope>
    <source>
        <strain evidence="6">DSM 21943</strain>
    </source>
</reference>
<sequence length="271" mass="30270">MELRMASIINHIQLSYHTLSSTEKRIADYVTMHTEELANIHIRDLAEKSNTSIATITRFCKKLGVKSFVDFKILLRDELVKNDASDHLIAEMAHMYKVIINGSNSLLSEAQIHQACALIENAERIEIYGIGSSALSGQELKFRLMRMGFRVDAHADSHTMLMNASLLGPADLVIAISNSGHTQDIIDAAALAKENKAKIMLLTNHESTPLSKLADFLLLSYSPKPFYSKGFLNAQLSILHILDLISMVLLKKKEREASRIKTLDALNQLKK</sequence>
<feature type="domain" description="SIS" evidence="5">
    <location>
        <begin position="115"/>
        <end position="252"/>
    </location>
</feature>
<dbReference type="InterPro" id="IPR000281">
    <property type="entry name" value="HTH_RpiR"/>
</dbReference>
<dbReference type="InterPro" id="IPR036388">
    <property type="entry name" value="WH-like_DNA-bd_sf"/>
</dbReference>
<dbReference type="PROSITE" id="PS51071">
    <property type="entry name" value="HTH_RPIR"/>
    <property type="match status" value="1"/>
</dbReference>
<evidence type="ECO:0000259" key="4">
    <source>
        <dbReference type="PROSITE" id="PS51071"/>
    </source>
</evidence>
<dbReference type="Proteomes" id="UP001179280">
    <property type="component" value="Unassembled WGS sequence"/>
</dbReference>
<dbReference type="RefSeq" id="WP_239586752.1">
    <property type="nucleotide sequence ID" value="NZ_JAFBCV010000010.1"/>
</dbReference>
<dbReference type="Gene3D" id="1.10.10.10">
    <property type="entry name" value="Winged helix-like DNA-binding domain superfamily/Winged helix DNA-binding domain"/>
    <property type="match status" value="1"/>
</dbReference>
<name>A0ABS2SWE2_9BACI</name>
<dbReference type="SUPFAM" id="SSF53697">
    <property type="entry name" value="SIS domain"/>
    <property type="match status" value="1"/>
</dbReference>
<keyword evidence="3" id="KW-0804">Transcription</keyword>
<evidence type="ECO:0000313" key="7">
    <source>
        <dbReference type="Proteomes" id="UP001179280"/>
    </source>
</evidence>
<gene>
    <name evidence="6" type="ORF">JOC54_003098</name>
</gene>
<evidence type="ECO:0000256" key="2">
    <source>
        <dbReference type="ARBA" id="ARBA00023125"/>
    </source>
</evidence>
<dbReference type="PANTHER" id="PTHR30514">
    <property type="entry name" value="GLUCOKINASE"/>
    <property type="match status" value="1"/>
</dbReference>
<protein>
    <submittedName>
        <fullName evidence="6">DNA-binding MurR/RpiR family transcriptional regulator</fullName>
    </submittedName>
</protein>
<proteinExistence type="predicted"/>
<dbReference type="InterPro" id="IPR009057">
    <property type="entry name" value="Homeodomain-like_sf"/>
</dbReference>
<organism evidence="6 7">
    <name type="scientific">Shouchella xiaoxiensis</name>
    <dbReference type="NCBI Taxonomy" id="766895"/>
    <lineage>
        <taxon>Bacteria</taxon>
        <taxon>Bacillati</taxon>
        <taxon>Bacillota</taxon>
        <taxon>Bacilli</taxon>
        <taxon>Bacillales</taxon>
        <taxon>Bacillaceae</taxon>
        <taxon>Shouchella</taxon>
    </lineage>
</organism>
<dbReference type="Gene3D" id="3.40.50.10490">
    <property type="entry name" value="Glucose-6-phosphate isomerase like protein, domain 1"/>
    <property type="match status" value="1"/>
</dbReference>
<comment type="caution">
    <text evidence="6">The sequence shown here is derived from an EMBL/GenBank/DDBJ whole genome shotgun (WGS) entry which is preliminary data.</text>
</comment>
<dbReference type="Pfam" id="PF01418">
    <property type="entry name" value="HTH_6"/>
    <property type="match status" value="1"/>
</dbReference>
<dbReference type="Pfam" id="PF01380">
    <property type="entry name" value="SIS"/>
    <property type="match status" value="1"/>
</dbReference>
<dbReference type="CDD" id="cd05013">
    <property type="entry name" value="SIS_RpiR"/>
    <property type="match status" value="1"/>
</dbReference>
<dbReference type="EMBL" id="JAFBCV010000010">
    <property type="protein sequence ID" value="MBM7839818.1"/>
    <property type="molecule type" value="Genomic_DNA"/>
</dbReference>
<dbReference type="InterPro" id="IPR046348">
    <property type="entry name" value="SIS_dom_sf"/>
</dbReference>
<keyword evidence="1" id="KW-0805">Transcription regulation</keyword>
<dbReference type="InterPro" id="IPR035472">
    <property type="entry name" value="RpiR-like_SIS"/>
</dbReference>
<keyword evidence="2 6" id="KW-0238">DNA-binding</keyword>
<evidence type="ECO:0000256" key="1">
    <source>
        <dbReference type="ARBA" id="ARBA00023015"/>
    </source>
</evidence>
<dbReference type="InterPro" id="IPR001347">
    <property type="entry name" value="SIS_dom"/>
</dbReference>
<evidence type="ECO:0000259" key="5">
    <source>
        <dbReference type="PROSITE" id="PS51464"/>
    </source>
</evidence>
<dbReference type="InterPro" id="IPR047640">
    <property type="entry name" value="RpiR-like"/>
</dbReference>
<evidence type="ECO:0000256" key="3">
    <source>
        <dbReference type="ARBA" id="ARBA00023163"/>
    </source>
</evidence>
<feature type="domain" description="HTH rpiR-type" evidence="4">
    <location>
        <begin position="6"/>
        <end position="82"/>
    </location>
</feature>
<evidence type="ECO:0000313" key="6">
    <source>
        <dbReference type="EMBL" id="MBM7839818.1"/>
    </source>
</evidence>
<keyword evidence="7" id="KW-1185">Reference proteome</keyword>
<accession>A0ABS2SWE2</accession>